<dbReference type="PROSITE" id="PS51186">
    <property type="entry name" value="GNAT"/>
    <property type="match status" value="1"/>
</dbReference>
<dbReference type="InterPro" id="IPR016181">
    <property type="entry name" value="Acyl_CoA_acyltransferase"/>
</dbReference>
<dbReference type="EMBL" id="JAERTZ010000030">
    <property type="protein sequence ID" value="MBL1379031.1"/>
    <property type="molecule type" value="Genomic_DNA"/>
</dbReference>
<dbReference type="Pfam" id="PF12568">
    <property type="entry name" value="PanZ"/>
    <property type="match status" value="1"/>
</dbReference>
<evidence type="ECO:0000259" key="1">
    <source>
        <dbReference type="PROSITE" id="PS51186"/>
    </source>
</evidence>
<protein>
    <submittedName>
        <fullName evidence="2">Acetyl-CoA sensor PanZ family protein</fullName>
    </submittedName>
</protein>
<gene>
    <name evidence="2" type="ORF">JKV55_17130</name>
</gene>
<dbReference type="RefSeq" id="WP_202088090.1">
    <property type="nucleotide sequence ID" value="NZ_JAERTZ010000030.1"/>
</dbReference>
<feature type="domain" description="N-acetyltransferase" evidence="1">
    <location>
        <begin position="1"/>
        <end position="125"/>
    </location>
</feature>
<dbReference type="Gene3D" id="3.40.630.30">
    <property type="match status" value="1"/>
</dbReference>
<proteinExistence type="predicted"/>
<dbReference type="CDD" id="cd04301">
    <property type="entry name" value="NAT_SF"/>
    <property type="match status" value="1"/>
</dbReference>
<dbReference type="InterPro" id="IPR040448">
    <property type="entry name" value="PanZ_GNAT"/>
</dbReference>
<dbReference type="InterPro" id="IPR000182">
    <property type="entry name" value="GNAT_dom"/>
</dbReference>
<evidence type="ECO:0000313" key="2">
    <source>
        <dbReference type="EMBL" id="MBL1379031.1"/>
    </source>
</evidence>
<comment type="caution">
    <text evidence="2">The sequence shown here is derived from an EMBL/GenBank/DDBJ whole genome shotgun (WGS) entry which is preliminary data.</text>
</comment>
<dbReference type="SUPFAM" id="SSF55729">
    <property type="entry name" value="Acyl-CoA N-acyltransferases (Nat)"/>
    <property type="match status" value="1"/>
</dbReference>
<sequence>MRLTVSCLSQLPEQHRAHTALILQATPLPDQALFYLATFNDRAVALAWRQHERLGFIAVRDLTRRRGIGSELLRQVRQEAKAAGLTRLECDPAQAPEAEREGLTAFLQGQGFRPREGVLSCCLYE</sequence>
<reference evidence="3" key="1">
    <citation type="submission" date="2021-01" db="EMBL/GenBank/DDBJ databases">
        <title>Genome public.</title>
        <authorList>
            <person name="Liu C."/>
            <person name="Sun Q."/>
        </authorList>
    </citation>
    <scope>NUCLEOTIDE SEQUENCE [LARGE SCALE GENOMIC DNA]</scope>
    <source>
        <strain evidence="3">CGMCC 1.18722</strain>
    </source>
</reference>
<keyword evidence="3" id="KW-1185">Reference proteome</keyword>
<accession>A0ABS1QVY9</accession>
<dbReference type="Proteomes" id="UP000638570">
    <property type="component" value="Unassembled WGS sequence"/>
</dbReference>
<organism evidence="2 3">
    <name type="scientific">Zobellella iuensis</name>
    <dbReference type="NCBI Taxonomy" id="2803811"/>
    <lineage>
        <taxon>Bacteria</taxon>
        <taxon>Pseudomonadati</taxon>
        <taxon>Pseudomonadota</taxon>
        <taxon>Gammaproteobacteria</taxon>
        <taxon>Aeromonadales</taxon>
        <taxon>Aeromonadaceae</taxon>
        <taxon>Zobellella</taxon>
    </lineage>
</organism>
<name>A0ABS1QVY9_9GAMM</name>
<evidence type="ECO:0000313" key="3">
    <source>
        <dbReference type="Proteomes" id="UP000638570"/>
    </source>
</evidence>